<dbReference type="AlphaFoldDB" id="A0A6M8SRN9"/>
<name>A0A6M8SRN9_9NEIS</name>
<sequence>MLTSVLDFLIRNVLDFFILLLLVRFYLQAAQVSFRNPIGQFTLALTNWIVLPIRRFIPPFKGYDSTSLGLAWLFALAMHALLLAISPWPFNFMSGNSILALTLIATLELFKMSLYLLFAAVIGQALMSWLSPYNPFMAILTGLTAPFLRPIQKVIHPIGGIDITPFILILFIQLLLNVFVAQMEPMILQQVVVSA</sequence>
<feature type="transmembrane region" description="Helical" evidence="1">
    <location>
        <begin position="69"/>
        <end position="86"/>
    </location>
</feature>
<dbReference type="EMBL" id="CP054143">
    <property type="protein sequence ID" value="QKJ66758.1"/>
    <property type="molecule type" value="Genomic_DNA"/>
</dbReference>
<organism evidence="2 3">
    <name type="scientific">Deefgea piscis</name>
    <dbReference type="NCBI Taxonomy" id="2739061"/>
    <lineage>
        <taxon>Bacteria</taxon>
        <taxon>Pseudomonadati</taxon>
        <taxon>Pseudomonadota</taxon>
        <taxon>Betaproteobacteria</taxon>
        <taxon>Neisseriales</taxon>
        <taxon>Chitinibacteraceae</taxon>
        <taxon>Deefgea</taxon>
    </lineage>
</organism>
<proteinExistence type="predicted"/>
<feature type="transmembrane region" description="Helical" evidence="1">
    <location>
        <begin position="6"/>
        <end position="26"/>
    </location>
</feature>
<evidence type="ECO:0000256" key="1">
    <source>
        <dbReference type="SAM" id="Phobius"/>
    </source>
</evidence>
<dbReference type="GO" id="GO:0016020">
    <property type="term" value="C:membrane"/>
    <property type="evidence" value="ECO:0007669"/>
    <property type="project" value="InterPro"/>
</dbReference>
<dbReference type="KEGG" id="dee:HQN60_08615"/>
<dbReference type="Pfam" id="PF02325">
    <property type="entry name" value="CCB3_YggT"/>
    <property type="match status" value="2"/>
</dbReference>
<keyword evidence="1" id="KW-0812">Transmembrane</keyword>
<keyword evidence="1" id="KW-0472">Membrane</keyword>
<reference evidence="2 3" key="1">
    <citation type="submission" date="2020-05" db="EMBL/GenBank/DDBJ databases">
        <title>Complete genome sequence of Deefgea sp. D17.</title>
        <authorList>
            <person name="Bae J.-W."/>
            <person name="Han J.E."/>
        </authorList>
    </citation>
    <scope>NUCLEOTIDE SEQUENCE [LARGE SCALE GENOMIC DNA]</scope>
    <source>
        <strain evidence="2 3">D17</strain>
    </source>
</reference>
<accession>A0A6M8SRN9</accession>
<evidence type="ECO:0000313" key="3">
    <source>
        <dbReference type="Proteomes" id="UP000504844"/>
    </source>
</evidence>
<feature type="transmembrane region" description="Helical" evidence="1">
    <location>
        <begin position="163"/>
        <end position="181"/>
    </location>
</feature>
<keyword evidence="1" id="KW-1133">Transmembrane helix</keyword>
<dbReference type="RefSeq" id="WP_173533262.1">
    <property type="nucleotide sequence ID" value="NZ_CP054143.1"/>
</dbReference>
<feature type="transmembrane region" description="Helical" evidence="1">
    <location>
        <begin position="98"/>
        <end position="127"/>
    </location>
</feature>
<keyword evidence="3" id="KW-1185">Reference proteome</keyword>
<dbReference type="InterPro" id="IPR003425">
    <property type="entry name" value="CCB3/YggT"/>
</dbReference>
<evidence type="ECO:0000313" key="2">
    <source>
        <dbReference type="EMBL" id="QKJ66758.1"/>
    </source>
</evidence>
<protein>
    <submittedName>
        <fullName evidence="2">YggT family protein</fullName>
    </submittedName>
</protein>
<feature type="transmembrane region" description="Helical" evidence="1">
    <location>
        <begin position="133"/>
        <end position="151"/>
    </location>
</feature>
<dbReference type="Proteomes" id="UP000504844">
    <property type="component" value="Chromosome"/>
</dbReference>
<gene>
    <name evidence="2" type="ORF">HQN60_08615</name>
</gene>